<dbReference type="InterPro" id="IPR046396">
    <property type="entry name" value="Transporter_DabB"/>
</dbReference>
<comment type="subcellular location">
    <subcellularLocation>
        <location evidence="7">Cell membrane</location>
        <topology evidence="7">Multi-pass membrane protein</topology>
    </subcellularLocation>
    <subcellularLocation>
        <location evidence="1">Endomembrane system</location>
        <topology evidence="1">Multi-pass membrane protein</topology>
    </subcellularLocation>
    <subcellularLocation>
        <location evidence="8">Membrane</location>
        <topology evidence="8">Multi-pass membrane protein</topology>
    </subcellularLocation>
</comment>
<feature type="transmembrane region" description="Helical" evidence="7">
    <location>
        <begin position="153"/>
        <end position="175"/>
    </location>
</feature>
<keyword evidence="2 7" id="KW-0813">Transport</keyword>
<keyword evidence="4 7" id="KW-0812">Transmembrane</keyword>
<dbReference type="GO" id="GO:0005886">
    <property type="term" value="C:plasma membrane"/>
    <property type="evidence" value="ECO:0007669"/>
    <property type="project" value="UniProtKB-SubCell"/>
</dbReference>
<sequence length="513" mass="54170">MIPMNISFALWQLPLVYLAGCILSCAFPARAWHLAGVSAVVGMLAAAAGGLSMAWGVAPASSVLPALLIAIVAWVIVRFSRDYLRGEPGQPRYVAALMFTLAAVMTVVVTDHLGLLLVAWVATSLGLHRLLVFYPERVPAQVAAHKKFIASRLAEICLLIAVLLIFDTLDTFRISEMTLALGLMPELTPGLNLAAVLIAVAVLLKSAQLPLHGWLMQVMEAPTPVSAFLHAGIVNLGGVVVIRLAALFSASASAQMLLVLVGSLTALLAGLAMLTRISIKVRLAWSTCAQMGFMLMECGLGLYDLAMLHLIAHSFYKAHAFLSASGVVHRSRADELLPGPNGISGPLEPFLAAVAAVLAVQGIVLMYSTFSVAAPVSIAVSLILGLGCAPLLVGVRPLSPTVIAVAAMRFVGVVGLFLAWHTLFSSLLPAPHAPQPGLVILASLVFIAFYAAQLWIGTVPRGKVADRLYGLAFAGFYLDEKVTRLTFRLWPISLKRPASTTSGSLPVTSQGVV</sequence>
<dbReference type="GO" id="GO:0015990">
    <property type="term" value="P:electron transport coupled proton transport"/>
    <property type="evidence" value="ECO:0007669"/>
    <property type="project" value="TreeGrafter"/>
</dbReference>
<evidence type="ECO:0000256" key="8">
    <source>
        <dbReference type="RuleBase" id="RU000320"/>
    </source>
</evidence>
<dbReference type="PANTHER" id="PTHR42829:SF1">
    <property type="entry name" value="INORGANIC CARBON TRANSPORTER SUBUNIT DABB-RELATED"/>
    <property type="match status" value="1"/>
</dbReference>
<gene>
    <name evidence="7" type="primary">dabB</name>
    <name evidence="10" type="ORF">EV688_11359</name>
</gene>
<evidence type="ECO:0000313" key="10">
    <source>
        <dbReference type="EMBL" id="TCO74505.1"/>
    </source>
</evidence>
<organism evidence="10 11">
    <name type="scientific">Chromatocurvus halotolerans</name>
    <dbReference type="NCBI Taxonomy" id="1132028"/>
    <lineage>
        <taxon>Bacteria</taxon>
        <taxon>Pseudomonadati</taxon>
        <taxon>Pseudomonadota</taxon>
        <taxon>Gammaproteobacteria</taxon>
        <taxon>Cellvibrionales</taxon>
        <taxon>Halieaceae</taxon>
        <taxon>Chromatocurvus</taxon>
    </lineage>
</organism>
<keyword evidence="3 7" id="KW-1003">Cell membrane</keyword>
<keyword evidence="11" id="KW-1185">Reference proteome</keyword>
<feature type="transmembrane region" description="Helical" evidence="7">
    <location>
        <begin position="402"/>
        <end position="424"/>
    </location>
</feature>
<dbReference type="PRINTS" id="PR01434">
    <property type="entry name" value="NADHDHGNASE5"/>
</dbReference>
<feature type="transmembrane region" description="Helical" evidence="7">
    <location>
        <begin position="6"/>
        <end position="27"/>
    </location>
</feature>
<evidence type="ECO:0000256" key="4">
    <source>
        <dbReference type="ARBA" id="ARBA00022692"/>
    </source>
</evidence>
<accession>A0A4R2L5R0</accession>
<dbReference type="HAMAP" id="MF_00862">
    <property type="entry name" value="DabB"/>
    <property type="match status" value="1"/>
</dbReference>
<dbReference type="InterPro" id="IPR003945">
    <property type="entry name" value="NU5C-like"/>
</dbReference>
<evidence type="ECO:0000256" key="5">
    <source>
        <dbReference type="ARBA" id="ARBA00022989"/>
    </source>
</evidence>
<feature type="transmembrane region" description="Helical" evidence="7">
    <location>
        <begin position="376"/>
        <end position="395"/>
    </location>
</feature>
<proteinExistence type="inferred from homology"/>
<dbReference type="Proteomes" id="UP000294980">
    <property type="component" value="Unassembled WGS sequence"/>
</dbReference>
<evidence type="ECO:0000259" key="9">
    <source>
        <dbReference type="Pfam" id="PF00361"/>
    </source>
</evidence>
<dbReference type="InterPro" id="IPR001750">
    <property type="entry name" value="ND/Mrp_TM"/>
</dbReference>
<feature type="transmembrane region" description="Helical" evidence="7">
    <location>
        <begin position="63"/>
        <end position="80"/>
    </location>
</feature>
<comment type="function">
    <text evidence="7">Part of an energy-coupled inorganic carbon pump.</text>
</comment>
<feature type="transmembrane region" description="Helical" evidence="7">
    <location>
        <begin position="115"/>
        <end position="132"/>
    </location>
</feature>
<feature type="transmembrane region" description="Helical" evidence="7">
    <location>
        <begin position="254"/>
        <end position="274"/>
    </location>
</feature>
<feature type="transmembrane region" description="Helical" evidence="7">
    <location>
        <begin position="92"/>
        <end position="109"/>
    </location>
</feature>
<protein>
    <recommendedName>
        <fullName evidence="7">Probable inorganic carbon transporter subunit DabB</fullName>
    </recommendedName>
</protein>
<feature type="transmembrane region" description="Helical" evidence="7">
    <location>
        <begin position="225"/>
        <end position="248"/>
    </location>
</feature>
<evidence type="ECO:0000313" key="11">
    <source>
        <dbReference type="Proteomes" id="UP000294980"/>
    </source>
</evidence>
<feature type="transmembrane region" description="Helical" evidence="7">
    <location>
        <begin position="436"/>
        <end position="457"/>
    </location>
</feature>
<evidence type="ECO:0000256" key="6">
    <source>
        <dbReference type="ARBA" id="ARBA00023136"/>
    </source>
</evidence>
<comment type="caution">
    <text evidence="10">The sequence shown here is derived from an EMBL/GenBank/DDBJ whole genome shotgun (WGS) entry which is preliminary data.</text>
</comment>
<dbReference type="AlphaFoldDB" id="A0A4R2L5R0"/>
<evidence type="ECO:0000256" key="3">
    <source>
        <dbReference type="ARBA" id="ARBA00022475"/>
    </source>
</evidence>
<dbReference type="Pfam" id="PF00361">
    <property type="entry name" value="Proton_antipo_M"/>
    <property type="match status" value="1"/>
</dbReference>
<keyword evidence="6 7" id="KW-0472">Membrane</keyword>
<dbReference type="GO" id="GO:0012505">
    <property type="term" value="C:endomembrane system"/>
    <property type="evidence" value="ECO:0007669"/>
    <property type="project" value="UniProtKB-SubCell"/>
</dbReference>
<name>A0A4R2L5R0_9GAMM</name>
<dbReference type="PANTHER" id="PTHR42829">
    <property type="entry name" value="NADH-UBIQUINONE OXIDOREDUCTASE CHAIN 5"/>
    <property type="match status" value="1"/>
</dbReference>
<comment type="similarity">
    <text evidence="7">Belongs to the inorganic carbon transporter (TC 9.A.2) DabB family.</text>
</comment>
<dbReference type="EMBL" id="SLWX01000013">
    <property type="protein sequence ID" value="TCO74505.1"/>
    <property type="molecule type" value="Genomic_DNA"/>
</dbReference>
<dbReference type="NCBIfam" id="NF006029">
    <property type="entry name" value="PRK08168.1"/>
    <property type="match status" value="1"/>
</dbReference>
<reference evidence="10 11" key="1">
    <citation type="submission" date="2019-03" db="EMBL/GenBank/DDBJ databases">
        <title>Genomic Encyclopedia of Type Strains, Phase IV (KMG-IV): sequencing the most valuable type-strain genomes for metagenomic binning, comparative biology and taxonomic classification.</title>
        <authorList>
            <person name="Goeker M."/>
        </authorList>
    </citation>
    <scope>NUCLEOTIDE SEQUENCE [LARGE SCALE GENOMIC DNA]</scope>
    <source>
        <strain evidence="10 11">DSM 23344</strain>
    </source>
</reference>
<feature type="transmembrane region" description="Helical" evidence="7">
    <location>
        <begin position="187"/>
        <end position="204"/>
    </location>
</feature>
<evidence type="ECO:0000256" key="1">
    <source>
        <dbReference type="ARBA" id="ARBA00004127"/>
    </source>
</evidence>
<dbReference type="GO" id="GO:0008137">
    <property type="term" value="F:NADH dehydrogenase (ubiquinone) activity"/>
    <property type="evidence" value="ECO:0007669"/>
    <property type="project" value="InterPro"/>
</dbReference>
<dbReference type="GO" id="GO:0003954">
    <property type="term" value="F:NADH dehydrogenase activity"/>
    <property type="evidence" value="ECO:0007669"/>
    <property type="project" value="TreeGrafter"/>
</dbReference>
<feature type="transmembrane region" description="Helical" evidence="7">
    <location>
        <begin position="34"/>
        <end position="57"/>
    </location>
</feature>
<dbReference type="GO" id="GO:0042773">
    <property type="term" value="P:ATP synthesis coupled electron transport"/>
    <property type="evidence" value="ECO:0007669"/>
    <property type="project" value="InterPro"/>
</dbReference>
<keyword evidence="5 7" id="KW-1133">Transmembrane helix</keyword>
<feature type="domain" description="NADH:quinone oxidoreductase/Mrp antiporter transmembrane" evidence="9">
    <location>
        <begin position="112"/>
        <end position="357"/>
    </location>
</feature>
<evidence type="ECO:0000256" key="7">
    <source>
        <dbReference type="HAMAP-Rule" id="MF_00862"/>
    </source>
</evidence>
<comment type="subunit">
    <text evidence="7">Forms a complex with DabA.</text>
</comment>
<evidence type="ECO:0000256" key="2">
    <source>
        <dbReference type="ARBA" id="ARBA00022448"/>
    </source>
</evidence>